<dbReference type="STRING" id="796925.A0A137PA82"/>
<name>A0A137PA82_CONC2</name>
<proteinExistence type="inferred from homology"/>
<dbReference type="PANTHER" id="PTHR19854">
    <property type="entry name" value="TRANSDUCIN BETA-LIKE 3"/>
    <property type="match status" value="1"/>
</dbReference>
<dbReference type="Pfam" id="PF00400">
    <property type="entry name" value="WD40"/>
    <property type="match status" value="1"/>
</dbReference>
<dbReference type="SUPFAM" id="SSF50978">
    <property type="entry name" value="WD40 repeat-like"/>
    <property type="match status" value="1"/>
</dbReference>
<evidence type="ECO:0000256" key="3">
    <source>
        <dbReference type="ARBA" id="ARBA00037931"/>
    </source>
</evidence>
<gene>
    <name evidence="5" type="ORF">CONCODRAFT_84400</name>
</gene>
<accession>A0A137PA82</accession>
<dbReference type="Proteomes" id="UP000070444">
    <property type="component" value="Unassembled WGS sequence"/>
</dbReference>
<dbReference type="Gene3D" id="2.130.10.10">
    <property type="entry name" value="YVTN repeat-like/Quinoprotein amine dehydrogenase"/>
    <property type="match status" value="2"/>
</dbReference>
<evidence type="ECO:0000256" key="1">
    <source>
        <dbReference type="ARBA" id="ARBA00022574"/>
    </source>
</evidence>
<dbReference type="InterPro" id="IPR001680">
    <property type="entry name" value="WD40_rpt"/>
</dbReference>
<dbReference type="EMBL" id="KQ964464">
    <property type="protein sequence ID" value="KXN71915.1"/>
    <property type="molecule type" value="Genomic_DNA"/>
</dbReference>
<protein>
    <recommendedName>
        <fullName evidence="4">ASTRA-associated protein 1</fullName>
    </recommendedName>
</protein>
<evidence type="ECO:0000313" key="6">
    <source>
        <dbReference type="Proteomes" id="UP000070444"/>
    </source>
</evidence>
<dbReference type="PANTHER" id="PTHR19854:SF1">
    <property type="entry name" value="GUANINE NUCLEOTIDE-BINDING PROTEIN SUBUNIT BETA-LIKE PROTEIN 1"/>
    <property type="match status" value="1"/>
</dbReference>
<keyword evidence="6" id="KW-1185">Reference proteome</keyword>
<evidence type="ECO:0000256" key="2">
    <source>
        <dbReference type="ARBA" id="ARBA00022737"/>
    </source>
</evidence>
<sequence length="347" mass="39267">MNNIKKSFVIRSLSNPVTCINYFKVNLQKFKNLLIIGDEEGDINIFNLVNYRPIISFKAHNSSVLSIESFDNGIFMTYGRGESLNIYKLKDELSCECLLEIPVECINFSNTSITQLNSLQFLIASPGDEAFQIQYVTLDADSFKGTVNQFKLCKVYNRGQVTTMKLVQDPNTPNYAKLLVGFEQGSIAMYSVQYDKLFNLSIAELCEKKLHEEPVTKIALLKDIQSGYSVSAGSKICKFKLDKEDKIEQCNEYIVDEPGFNDINYSNSPTLIITGGWDNSVKLFTKSLKYLTNLEFHKKSITSAIITERFSIKSQFNLSTGKVESKEVCLIIIGSQDSDISIWEYSE</sequence>
<keyword evidence="1" id="KW-0853">WD repeat</keyword>
<organism evidence="5 6">
    <name type="scientific">Conidiobolus coronatus (strain ATCC 28846 / CBS 209.66 / NRRL 28638)</name>
    <name type="common">Delacroixia coronata</name>
    <dbReference type="NCBI Taxonomy" id="796925"/>
    <lineage>
        <taxon>Eukaryota</taxon>
        <taxon>Fungi</taxon>
        <taxon>Fungi incertae sedis</taxon>
        <taxon>Zoopagomycota</taxon>
        <taxon>Entomophthoromycotina</taxon>
        <taxon>Entomophthoromycetes</taxon>
        <taxon>Entomophthorales</taxon>
        <taxon>Ancylistaceae</taxon>
        <taxon>Conidiobolus</taxon>
    </lineage>
</organism>
<dbReference type="SMART" id="SM00320">
    <property type="entry name" value="WD40"/>
    <property type="match status" value="4"/>
</dbReference>
<reference evidence="5 6" key="1">
    <citation type="journal article" date="2015" name="Genome Biol. Evol.">
        <title>Phylogenomic analyses indicate that early fungi evolved digesting cell walls of algal ancestors of land plants.</title>
        <authorList>
            <person name="Chang Y."/>
            <person name="Wang S."/>
            <person name="Sekimoto S."/>
            <person name="Aerts A.L."/>
            <person name="Choi C."/>
            <person name="Clum A."/>
            <person name="LaButti K.M."/>
            <person name="Lindquist E.A."/>
            <person name="Yee Ngan C."/>
            <person name="Ohm R.A."/>
            <person name="Salamov A.A."/>
            <person name="Grigoriev I.V."/>
            <person name="Spatafora J.W."/>
            <person name="Berbee M.L."/>
        </authorList>
    </citation>
    <scope>NUCLEOTIDE SEQUENCE [LARGE SCALE GENOMIC DNA]</scope>
    <source>
        <strain evidence="5 6">NRRL 28638</strain>
    </source>
</reference>
<comment type="similarity">
    <text evidence="3">Belongs to the WD repeat ASA1 family.</text>
</comment>
<dbReference type="OrthoDB" id="7668193at2759"/>
<evidence type="ECO:0000313" key="5">
    <source>
        <dbReference type="EMBL" id="KXN71915.1"/>
    </source>
</evidence>
<dbReference type="InterPro" id="IPR015943">
    <property type="entry name" value="WD40/YVTN_repeat-like_dom_sf"/>
</dbReference>
<keyword evidence="2" id="KW-0677">Repeat</keyword>
<dbReference type="AlphaFoldDB" id="A0A137PA82"/>
<evidence type="ECO:0000256" key="4">
    <source>
        <dbReference type="ARBA" id="ARBA00040563"/>
    </source>
</evidence>
<dbReference type="InterPro" id="IPR036322">
    <property type="entry name" value="WD40_repeat_dom_sf"/>
</dbReference>